<keyword evidence="1" id="KW-1185">Reference proteome</keyword>
<dbReference type="GeneID" id="108664323"/>
<protein>
    <submittedName>
        <fullName evidence="2">Uncharacterized protein LOC108664323</fullName>
    </submittedName>
</protein>
<proteinExistence type="predicted"/>
<dbReference type="AlphaFoldDB" id="A0A8B7MZJ9"/>
<dbReference type="KEGG" id="hazt:108664323"/>
<dbReference type="InterPro" id="IPR016024">
    <property type="entry name" value="ARM-type_fold"/>
</dbReference>
<gene>
    <name evidence="2" type="primary">LOC108664323</name>
</gene>
<evidence type="ECO:0000313" key="2">
    <source>
        <dbReference type="RefSeq" id="XP_018006384.1"/>
    </source>
</evidence>
<accession>A0A8B7MZJ9</accession>
<evidence type="ECO:0000313" key="1">
    <source>
        <dbReference type="Proteomes" id="UP000694843"/>
    </source>
</evidence>
<dbReference type="RefSeq" id="XP_018006384.1">
    <property type="nucleotide sequence ID" value="XM_018150895.2"/>
</dbReference>
<dbReference type="OrthoDB" id="6342121at2759"/>
<reference evidence="2" key="1">
    <citation type="submission" date="2025-08" db="UniProtKB">
        <authorList>
            <consortium name="RefSeq"/>
        </authorList>
    </citation>
    <scope>IDENTIFICATION</scope>
    <source>
        <tissue evidence="2">Whole organism</tissue>
    </source>
</reference>
<name>A0A8B7MZJ9_HYAAZ</name>
<organism evidence="1 2">
    <name type="scientific">Hyalella azteca</name>
    <name type="common">Amphipod</name>
    <dbReference type="NCBI Taxonomy" id="294128"/>
    <lineage>
        <taxon>Eukaryota</taxon>
        <taxon>Metazoa</taxon>
        <taxon>Ecdysozoa</taxon>
        <taxon>Arthropoda</taxon>
        <taxon>Crustacea</taxon>
        <taxon>Multicrustacea</taxon>
        <taxon>Malacostraca</taxon>
        <taxon>Eumalacostraca</taxon>
        <taxon>Peracarida</taxon>
        <taxon>Amphipoda</taxon>
        <taxon>Senticaudata</taxon>
        <taxon>Talitrida</taxon>
        <taxon>Talitroidea</taxon>
        <taxon>Hyalellidae</taxon>
        <taxon>Hyalella</taxon>
    </lineage>
</organism>
<dbReference type="Proteomes" id="UP000694843">
    <property type="component" value="Unplaced"/>
</dbReference>
<sequence length="679" mass="74611">MRVKERLTNTLGCLMQPNAEVEDDTVLIKLHTALETILSSFDHECGLKWCQATSLLDFISWSFSHHQSGCNAATLALALKCTASMAKNELGFKALEESKIIEGLLRLIPSSQENNGAPNSLHDGAPSPVIDHKHIPNLNTMNSSVLHALLTVVLEMLENQAGHSWIISHNLRDKLLLPSLSYPSVFVQRAASAALTILLRSSQYQCEGTIAALTAAHTSGALHLKSSEFLNFYVKVLDDIPFGECEAWLLEAVSSLRLDITKHTIPASNLSGEQKTFDLKFLQLVHEHVGRVPHGDDADHSLGSFLKLVVTRGKALSPSCWVRTLKLTGRWHNALAQRGHNTQLCDAFACLTLHVLLLPVLRVLENTESFENSTIIEDSRSFVNGESNDDLDSCSSAHTKSVMRLLRSCDSSSCAQEELRTLHSWIKQEEKTVTDDAGVWSSASAFRLRLAASALPNISSQECIDRLARLGVASLRSLDRCAVIAGVAVAPDEGAVLASVALIRALVKKHMELVELATVMPLFSNIFLRPSNTRQRAVAILDCLLQFMSESEDLLPDAACVRNMVEVGLCHAAWEVRDSALRLLFPALPYQKYRTELFSGCIQRSTEALLDCTESFVQCTAAQLLMEAKDYDMEGWDWVAAHDWCMRVCCSSAVLEGCDDDAVVAAALRLLGAIHCRSM</sequence>
<dbReference type="SUPFAM" id="SSF48371">
    <property type="entry name" value="ARM repeat"/>
    <property type="match status" value="1"/>
</dbReference>